<dbReference type="EMBL" id="KZ107860">
    <property type="protein sequence ID" value="OSS43876.1"/>
    <property type="molecule type" value="Genomic_DNA"/>
</dbReference>
<dbReference type="InterPro" id="IPR003265">
    <property type="entry name" value="HhH-GPD_domain"/>
</dbReference>
<dbReference type="SMART" id="SM00478">
    <property type="entry name" value="ENDO3c"/>
    <property type="match status" value="1"/>
</dbReference>
<evidence type="ECO:0000256" key="1">
    <source>
        <dbReference type="ARBA" id="ARBA00010817"/>
    </source>
</evidence>
<proteinExistence type="inferred from homology"/>
<dbReference type="InterPro" id="IPR011257">
    <property type="entry name" value="DNA_glycosylase"/>
</dbReference>
<keyword evidence="7" id="KW-1185">Reference proteome</keyword>
<dbReference type="GO" id="GO:0006307">
    <property type="term" value="P:DNA alkylation repair"/>
    <property type="evidence" value="ECO:0007669"/>
    <property type="project" value="TreeGrafter"/>
</dbReference>
<dbReference type="GO" id="GO:0032131">
    <property type="term" value="F:alkylated DNA binding"/>
    <property type="evidence" value="ECO:0007669"/>
    <property type="project" value="TreeGrafter"/>
</dbReference>
<dbReference type="PANTHER" id="PTHR43003:SF5">
    <property type="entry name" value="DNA-3-METHYLADENINE GLYCOSYLASE"/>
    <property type="match status" value="1"/>
</dbReference>
<name>A0A1Y2LIZ7_EPING</name>
<feature type="region of interest" description="Disordered" evidence="4">
    <location>
        <begin position="139"/>
        <end position="187"/>
    </location>
</feature>
<accession>A0A1Y2LIZ7</accession>
<keyword evidence="2" id="KW-0227">DNA damage</keyword>
<dbReference type="Proteomes" id="UP000193240">
    <property type="component" value="Unassembled WGS sequence"/>
</dbReference>
<organism evidence="6 7">
    <name type="scientific">Epicoccum nigrum</name>
    <name type="common">Soil fungus</name>
    <name type="synonym">Epicoccum purpurascens</name>
    <dbReference type="NCBI Taxonomy" id="105696"/>
    <lineage>
        <taxon>Eukaryota</taxon>
        <taxon>Fungi</taxon>
        <taxon>Dikarya</taxon>
        <taxon>Ascomycota</taxon>
        <taxon>Pezizomycotina</taxon>
        <taxon>Dothideomycetes</taxon>
        <taxon>Pleosporomycetidae</taxon>
        <taxon>Pleosporales</taxon>
        <taxon>Pleosporineae</taxon>
        <taxon>Didymellaceae</taxon>
        <taxon>Epicoccum</taxon>
    </lineage>
</organism>
<dbReference type="STRING" id="105696.A0A1Y2LIZ7"/>
<feature type="domain" description="HhH-GPD" evidence="5">
    <location>
        <begin position="243"/>
        <end position="411"/>
    </location>
</feature>
<dbReference type="Gene3D" id="1.10.1670.40">
    <property type="match status" value="1"/>
</dbReference>
<evidence type="ECO:0000256" key="4">
    <source>
        <dbReference type="SAM" id="MobiDB-lite"/>
    </source>
</evidence>
<sequence length="418" mass="45571">MFVRIKSLFRTFTFTTSLKQTPHRSTTMSLRRSARNAGKTNGASTEATESIYKKATTVGVTKRTKPPTATKVEAISEVPSTPLSAKRQRRETADTASPIKPVLFTPTPSGVGLIASSANVSKLKDDHMLDNLASLNQTRPANPLVTNAPVLNPDGDSVVVNESPSKKRKAEAPPDVGSPLKKGNSTTDTLLKDAEAYLIEVDKEFMGKGRLERLIKGQQCKMFNPEGLREMVDPFTALASGIIGQQVSGAAAASIRKKFTALFEDTHPTFPSPAQVLTKDIPTLRTAGLSQRKAEYITGLASKFASGEFTAEGLVSASDEALIEQLVAVRGLGRWSVEMFACFGLKRMDVFSTGDLGVQRGMAAYVGRDVAKLKSKGGKWKYMSEQEMLSIANKFSPYRSLFMWYMWRIADVDTEVLE</sequence>
<dbReference type="GO" id="GO:0008725">
    <property type="term" value="F:DNA-3-methyladenine glycosylase activity"/>
    <property type="evidence" value="ECO:0007669"/>
    <property type="project" value="TreeGrafter"/>
</dbReference>
<dbReference type="OMA" id="YMTEREM"/>
<dbReference type="FunFam" id="1.10.340.30:FF:000004">
    <property type="entry name" value="DNA-3-methyladenine glycosylase II"/>
    <property type="match status" value="1"/>
</dbReference>
<dbReference type="CDD" id="cd00056">
    <property type="entry name" value="ENDO3c"/>
    <property type="match status" value="1"/>
</dbReference>
<dbReference type="SUPFAM" id="SSF48150">
    <property type="entry name" value="DNA-glycosylase"/>
    <property type="match status" value="1"/>
</dbReference>
<dbReference type="Pfam" id="PF00730">
    <property type="entry name" value="HhH-GPD"/>
    <property type="match status" value="1"/>
</dbReference>
<dbReference type="GO" id="GO:0006285">
    <property type="term" value="P:base-excision repair, AP site formation"/>
    <property type="evidence" value="ECO:0007669"/>
    <property type="project" value="TreeGrafter"/>
</dbReference>
<dbReference type="GO" id="GO:0043916">
    <property type="term" value="F:DNA-7-methylguanine glycosylase activity"/>
    <property type="evidence" value="ECO:0007669"/>
    <property type="project" value="TreeGrafter"/>
</dbReference>
<feature type="region of interest" description="Disordered" evidence="4">
    <location>
        <begin position="23"/>
        <end position="47"/>
    </location>
</feature>
<dbReference type="AlphaFoldDB" id="A0A1Y2LIZ7"/>
<gene>
    <name evidence="6" type="ORF">B5807_11463</name>
</gene>
<dbReference type="PANTHER" id="PTHR43003">
    <property type="entry name" value="DNA-3-METHYLADENINE GLYCOSYLASE"/>
    <property type="match status" value="1"/>
</dbReference>
<protein>
    <recommendedName>
        <fullName evidence="5">HhH-GPD domain-containing protein</fullName>
    </recommendedName>
</protein>
<reference evidence="6 7" key="1">
    <citation type="journal article" date="2017" name="Genome Announc.">
        <title>Genome sequence of the saprophytic ascomycete Epicoccum nigrum ICMP 19927 strain isolated from New Zealand.</title>
        <authorList>
            <person name="Fokin M."/>
            <person name="Fleetwood D."/>
            <person name="Weir B.S."/>
            <person name="Villas-Boas S.G."/>
        </authorList>
    </citation>
    <scope>NUCLEOTIDE SEQUENCE [LARGE SCALE GENOMIC DNA]</scope>
    <source>
        <strain evidence="6 7">ICMP 19927</strain>
    </source>
</reference>
<evidence type="ECO:0000313" key="7">
    <source>
        <dbReference type="Proteomes" id="UP000193240"/>
    </source>
</evidence>
<dbReference type="InterPro" id="IPR051912">
    <property type="entry name" value="Alkylbase_DNA_Glycosylase/TA"/>
</dbReference>
<evidence type="ECO:0000256" key="3">
    <source>
        <dbReference type="ARBA" id="ARBA00023204"/>
    </source>
</evidence>
<keyword evidence="3" id="KW-0234">DNA repair</keyword>
<comment type="similarity">
    <text evidence="1">Belongs to the alkylbase DNA glycosidase AlkA family.</text>
</comment>
<evidence type="ECO:0000256" key="2">
    <source>
        <dbReference type="ARBA" id="ARBA00022763"/>
    </source>
</evidence>
<evidence type="ECO:0000313" key="6">
    <source>
        <dbReference type="EMBL" id="OSS43876.1"/>
    </source>
</evidence>
<feature type="region of interest" description="Disordered" evidence="4">
    <location>
        <begin position="78"/>
        <end position="101"/>
    </location>
</feature>
<dbReference type="GO" id="GO:0032993">
    <property type="term" value="C:protein-DNA complex"/>
    <property type="evidence" value="ECO:0007669"/>
    <property type="project" value="TreeGrafter"/>
</dbReference>
<dbReference type="GO" id="GO:0005634">
    <property type="term" value="C:nucleus"/>
    <property type="evidence" value="ECO:0007669"/>
    <property type="project" value="TreeGrafter"/>
</dbReference>
<dbReference type="InParanoid" id="A0A1Y2LIZ7"/>
<evidence type="ECO:0000259" key="5">
    <source>
        <dbReference type="SMART" id="SM00478"/>
    </source>
</evidence>
<feature type="compositionally biased region" description="Polar residues" evidence="4">
    <location>
        <begin position="38"/>
        <end position="47"/>
    </location>
</feature>
<dbReference type="Gene3D" id="1.10.340.30">
    <property type="entry name" value="Hypothetical protein, domain 2"/>
    <property type="match status" value="1"/>
</dbReference>